<protein>
    <submittedName>
        <fullName evidence="1">Uncharacterized protein</fullName>
    </submittedName>
</protein>
<dbReference type="EMBL" id="CAJVCH010556694">
    <property type="protein sequence ID" value="CAG7830594.1"/>
    <property type="molecule type" value="Genomic_DNA"/>
</dbReference>
<dbReference type="AlphaFoldDB" id="A0A8J2PRB3"/>
<evidence type="ECO:0000313" key="2">
    <source>
        <dbReference type="Proteomes" id="UP000708208"/>
    </source>
</evidence>
<dbReference type="OrthoDB" id="8250019at2759"/>
<gene>
    <name evidence="1" type="ORF">AFUS01_LOCUS40389</name>
</gene>
<comment type="caution">
    <text evidence="1">The sequence shown here is derived from an EMBL/GenBank/DDBJ whole genome shotgun (WGS) entry which is preliminary data.</text>
</comment>
<name>A0A8J2PRB3_9HEXA</name>
<evidence type="ECO:0000313" key="1">
    <source>
        <dbReference type="EMBL" id="CAG7830594.1"/>
    </source>
</evidence>
<organism evidence="1 2">
    <name type="scientific">Allacma fusca</name>
    <dbReference type="NCBI Taxonomy" id="39272"/>
    <lineage>
        <taxon>Eukaryota</taxon>
        <taxon>Metazoa</taxon>
        <taxon>Ecdysozoa</taxon>
        <taxon>Arthropoda</taxon>
        <taxon>Hexapoda</taxon>
        <taxon>Collembola</taxon>
        <taxon>Symphypleona</taxon>
        <taxon>Sminthuridae</taxon>
        <taxon>Allacma</taxon>
    </lineage>
</organism>
<accession>A0A8J2PRB3</accession>
<proteinExistence type="predicted"/>
<sequence length="177" mass="20305">MRLHSTKTLTSGIFELFFRLEVHTNYVWSHLSQCLKVNEQVYMGHVYENWDCPGQQFSAVPWGDPVPTQLAASGLDCMRLCLQIKTCFGISVRSQSCYLKNDICFNQNNLVRAPQTIIGVLRIVREDYRCGCHYPFERERMNGSVLEWYPVCPGVTPMNSLSVRYACCSKKGLCEEC</sequence>
<keyword evidence="2" id="KW-1185">Reference proteome</keyword>
<reference evidence="1" key="1">
    <citation type="submission" date="2021-06" db="EMBL/GenBank/DDBJ databases">
        <authorList>
            <person name="Hodson N. C."/>
            <person name="Mongue J. A."/>
            <person name="Jaron S. K."/>
        </authorList>
    </citation>
    <scope>NUCLEOTIDE SEQUENCE</scope>
</reference>
<dbReference type="Proteomes" id="UP000708208">
    <property type="component" value="Unassembled WGS sequence"/>
</dbReference>